<dbReference type="Proteomes" id="UP000053039">
    <property type="component" value="Unassembled WGS sequence"/>
</dbReference>
<dbReference type="OrthoDB" id="3870696at2"/>
<comment type="caution">
    <text evidence="2">The sequence shown here is derived from an EMBL/GenBank/DDBJ whole genome shotgun (WGS) entry which is preliminary data.</text>
</comment>
<protein>
    <submittedName>
        <fullName evidence="2">Uncharacterized protein</fullName>
    </submittedName>
</protein>
<accession>A0A101N6S5</accession>
<dbReference type="AlphaFoldDB" id="A0A101N6S5"/>
<feature type="compositionally biased region" description="Basic and acidic residues" evidence="1">
    <location>
        <begin position="147"/>
        <end position="156"/>
    </location>
</feature>
<gene>
    <name evidence="2" type="ORF">AQI94_16325</name>
</gene>
<organism evidence="2 3">
    <name type="scientific">Streptomyces pseudovenezuelae</name>
    <dbReference type="NCBI Taxonomy" id="67350"/>
    <lineage>
        <taxon>Bacteria</taxon>
        <taxon>Bacillati</taxon>
        <taxon>Actinomycetota</taxon>
        <taxon>Actinomycetes</taxon>
        <taxon>Kitasatosporales</taxon>
        <taxon>Streptomycetaceae</taxon>
        <taxon>Streptomyces</taxon>
        <taxon>Streptomyces aurantiacus group</taxon>
    </lineage>
</organism>
<feature type="compositionally biased region" description="Polar residues" evidence="1">
    <location>
        <begin position="127"/>
        <end position="139"/>
    </location>
</feature>
<dbReference type="EMBL" id="LMWM01000016">
    <property type="protein sequence ID" value="KUM87570.1"/>
    <property type="molecule type" value="Genomic_DNA"/>
</dbReference>
<feature type="region of interest" description="Disordered" evidence="1">
    <location>
        <begin position="118"/>
        <end position="156"/>
    </location>
</feature>
<proteinExistence type="predicted"/>
<name>A0A101N6S5_9ACTN</name>
<reference evidence="2 3" key="1">
    <citation type="submission" date="2015-10" db="EMBL/GenBank/DDBJ databases">
        <title>Draft genome sequence of Streptomyces pseudovenezuelae DSM 40212, type strain for the species Streptomyces pseudovenezuelae.</title>
        <authorList>
            <person name="Ruckert C."/>
            <person name="Winkler A."/>
            <person name="Kalinowski J."/>
            <person name="Kampfer P."/>
            <person name="Glaeser S."/>
        </authorList>
    </citation>
    <scope>NUCLEOTIDE SEQUENCE [LARGE SCALE GENOMIC DNA]</scope>
    <source>
        <strain evidence="2 3">DSM 40212</strain>
    </source>
</reference>
<evidence type="ECO:0000313" key="2">
    <source>
        <dbReference type="EMBL" id="KUM87570.1"/>
    </source>
</evidence>
<evidence type="ECO:0000313" key="3">
    <source>
        <dbReference type="Proteomes" id="UP000053039"/>
    </source>
</evidence>
<evidence type="ECO:0000256" key="1">
    <source>
        <dbReference type="SAM" id="MobiDB-lite"/>
    </source>
</evidence>
<sequence>MEAELAALATSGATTLVGLMVSDTWMQARDRLVRIFARGDDEDSAAEELRLSRRELMAARDAADDDAVADIEAGWRIRLRRALEADPLVAEELGSMLAEFAPAAGDVAPQTVRNSISGGVQHGPVLQGQSYSGLTFNSSGEGGSCRTSDRSDGHLS</sequence>